<dbReference type="GO" id="GO:0008381">
    <property type="term" value="F:mechanosensitive monoatomic ion channel activity"/>
    <property type="evidence" value="ECO:0007669"/>
    <property type="project" value="InterPro"/>
</dbReference>
<feature type="domain" description="Mechanosensitive ion channel MscS C-terminal" evidence="8">
    <location>
        <begin position="196"/>
        <end position="280"/>
    </location>
</feature>
<dbReference type="EMBL" id="FRAG01000016">
    <property type="protein sequence ID" value="SHJ93700.1"/>
    <property type="molecule type" value="Genomic_DNA"/>
</dbReference>
<dbReference type="FunFam" id="1.10.287.1260:FF:000005">
    <property type="entry name" value="Mechanosensitive ion channel family protein"/>
    <property type="match status" value="1"/>
</dbReference>
<accession>A0A1M6NDD3</accession>
<dbReference type="PANTHER" id="PTHR30460:SF0">
    <property type="entry name" value="MODERATE CONDUCTANCE MECHANOSENSITIVE CHANNEL YBIO"/>
    <property type="match status" value="1"/>
</dbReference>
<evidence type="ECO:0000256" key="5">
    <source>
        <dbReference type="ARBA" id="ARBA00022989"/>
    </source>
</evidence>
<dbReference type="GO" id="GO:0005886">
    <property type="term" value="C:plasma membrane"/>
    <property type="evidence" value="ECO:0007669"/>
    <property type="project" value="UniProtKB-SubCell"/>
</dbReference>
<comment type="similarity">
    <text evidence="2">Belongs to the MscS (TC 1.A.23) family.</text>
</comment>
<keyword evidence="5" id="KW-1133">Transmembrane helix</keyword>
<dbReference type="InterPro" id="IPR045276">
    <property type="entry name" value="YbiO_bact"/>
</dbReference>
<evidence type="ECO:0000313" key="10">
    <source>
        <dbReference type="EMBL" id="SHJ93700.1"/>
    </source>
</evidence>
<dbReference type="AlphaFoldDB" id="A0A1M6NDD3"/>
<reference evidence="10 11" key="1">
    <citation type="submission" date="2016-11" db="EMBL/GenBank/DDBJ databases">
        <authorList>
            <person name="Jaros S."/>
            <person name="Januszkiewicz K."/>
            <person name="Wedrychowicz H."/>
        </authorList>
    </citation>
    <scope>NUCLEOTIDE SEQUENCE [LARGE SCALE GENOMIC DNA]</scope>
    <source>
        <strain evidence="10 11">DSM 15212</strain>
    </source>
</reference>
<evidence type="ECO:0000256" key="4">
    <source>
        <dbReference type="ARBA" id="ARBA00022692"/>
    </source>
</evidence>
<dbReference type="FunFam" id="2.30.30.60:FF:000001">
    <property type="entry name" value="MscS Mechanosensitive ion channel"/>
    <property type="match status" value="1"/>
</dbReference>
<keyword evidence="11" id="KW-1185">Reference proteome</keyword>
<proteinExistence type="inferred from homology"/>
<evidence type="ECO:0000259" key="9">
    <source>
        <dbReference type="Pfam" id="PF21088"/>
    </source>
</evidence>
<dbReference type="SUPFAM" id="SSF82689">
    <property type="entry name" value="Mechanosensitive channel protein MscS (YggB), C-terminal domain"/>
    <property type="match status" value="1"/>
</dbReference>
<dbReference type="Gene3D" id="2.30.30.60">
    <property type="match status" value="1"/>
</dbReference>
<keyword evidence="4" id="KW-0812">Transmembrane</keyword>
<keyword evidence="6" id="KW-0472">Membrane</keyword>
<dbReference type="SUPFAM" id="SSF82861">
    <property type="entry name" value="Mechanosensitive channel protein MscS (YggB), transmembrane region"/>
    <property type="match status" value="1"/>
</dbReference>
<sequence>MGIKEVFSSFISELKITISSYLDPEKIAGILIKGTKIILILVIAKLVIKVTNTLIDKFIDSKDRFRLKIDENRISTAKGILKSITRYTIYFISLTPILAEIGIDIKGLIAAAGIGGLAIGFGAQNLVRDIITGFFILFEDQFAVGDYIEVDGKSGIVEEMALRITKIRDFSGDLHIIPNGAISKVTNRCRGNMRAKVDMSIAYEENIEKAIDVLNKASDEIKKESDDIIEGPIVLGVTNFGESDVVITIIAKVKPMSQWAVERLMRKQFKEAFDREGIEIPYPKRVIYNQTIDNNTRV</sequence>
<dbReference type="PANTHER" id="PTHR30460">
    <property type="entry name" value="MODERATE CONDUCTANCE MECHANOSENSITIVE CHANNEL YBIO"/>
    <property type="match status" value="1"/>
</dbReference>
<evidence type="ECO:0000256" key="6">
    <source>
        <dbReference type="ARBA" id="ARBA00023136"/>
    </source>
</evidence>
<dbReference type="InterPro" id="IPR049142">
    <property type="entry name" value="MS_channel_1st"/>
</dbReference>
<keyword evidence="3" id="KW-1003">Cell membrane</keyword>
<dbReference type="Pfam" id="PF00924">
    <property type="entry name" value="MS_channel_2nd"/>
    <property type="match status" value="1"/>
</dbReference>
<evidence type="ECO:0000256" key="2">
    <source>
        <dbReference type="ARBA" id="ARBA00008017"/>
    </source>
</evidence>
<evidence type="ECO:0000256" key="3">
    <source>
        <dbReference type="ARBA" id="ARBA00022475"/>
    </source>
</evidence>
<evidence type="ECO:0000259" key="7">
    <source>
        <dbReference type="Pfam" id="PF00924"/>
    </source>
</evidence>
<evidence type="ECO:0000259" key="8">
    <source>
        <dbReference type="Pfam" id="PF21082"/>
    </source>
</evidence>
<protein>
    <submittedName>
        <fullName evidence="10">Small conductance mechanosensitive channel</fullName>
    </submittedName>
</protein>
<feature type="domain" description="Mechanosensitive ion channel transmembrane helices 2/3" evidence="9">
    <location>
        <begin position="84"/>
        <end position="124"/>
    </location>
</feature>
<dbReference type="InterPro" id="IPR049278">
    <property type="entry name" value="MS_channel_C"/>
</dbReference>
<evidence type="ECO:0000256" key="1">
    <source>
        <dbReference type="ARBA" id="ARBA00004651"/>
    </source>
</evidence>
<dbReference type="InterPro" id="IPR011014">
    <property type="entry name" value="MscS_channel_TM-2"/>
</dbReference>
<dbReference type="InterPro" id="IPR006685">
    <property type="entry name" value="MscS_channel_2nd"/>
</dbReference>
<dbReference type="Pfam" id="PF21088">
    <property type="entry name" value="MS_channel_1st"/>
    <property type="match status" value="1"/>
</dbReference>
<dbReference type="Gene3D" id="1.10.287.1260">
    <property type="match status" value="1"/>
</dbReference>
<dbReference type="InterPro" id="IPR023408">
    <property type="entry name" value="MscS_beta-dom_sf"/>
</dbReference>
<dbReference type="InterPro" id="IPR011066">
    <property type="entry name" value="MscS_channel_C_sf"/>
</dbReference>
<gene>
    <name evidence="10" type="ORF">SAMN02745912_01690</name>
</gene>
<comment type="subcellular location">
    <subcellularLocation>
        <location evidence="1">Cell membrane</location>
        <topology evidence="1">Multi-pass membrane protein</topology>
    </subcellularLocation>
</comment>
<feature type="domain" description="Mechanosensitive ion channel MscS" evidence="7">
    <location>
        <begin position="125"/>
        <end position="187"/>
    </location>
</feature>
<name>A0A1M6NDD3_PARC5</name>
<dbReference type="RefSeq" id="WP_242655741.1">
    <property type="nucleotide sequence ID" value="NZ_FRAG01000016.1"/>
</dbReference>
<evidence type="ECO:0000313" key="11">
    <source>
        <dbReference type="Proteomes" id="UP000184465"/>
    </source>
</evidence>
<dbReference type="STRING" id="1121301.SAMN02745912_01690"/>
<dbReference type="Proteomes" id="UP000184465">
    <property type="component" value="Unassembled WGS sequence"/>
</dbReference>
<dbReference type="Gene3D" id="3.30.70.100">
    <property type="match status" value="1"/>
</dbReference>
<dbReference type="SUPFAM" id="SSF50182">
    <property type="entry name" value="Sm-like ribonucleoproteins"/>
    <property type="match status" value="1"/>
</dbReference>
<organism evidence="10 11">
    <name type="scientific">Paramaledivibacter caminithermalis (strain DSM 15212 / CIP 107654 / DViRD3)</name>
    <name type="common">Clostridium caminithermale</name>
    <dbReference type="NCBI Taxonomy" id="1121301"/>
    <lineage>
        <taxon>Bacteria</taxon>
        <taxon>Bacillati</taxon>
        <taxon>Bacillota</taxon>
        <taxon>Clostridia</taxon>
        <taxon>Peptostreptococcales</taxon>
        <taxon>Caminicellaceae</taxon>
        <taxon>Paramaledivibacter</taxon>
    </lineage>
</organism>
<dbReference type="InterPro" id="IPR010920">
    <property type="entry name" value="LSM_dom_sf"/>
</dbReference>
<dbReference type="Pfam" id="PF21082">
    <property type="entry name" value="MS_channel_3rd"/>
    <property type="match status" value="1"/>
</dbReference>